<evidence type="ECO:0000256" key="8">
    <source>
        <dbReference type="ARBA" id="ARBA00041780"/>
    </source>
</evidence>
<organism evidence="12 13">
    <name type="scientific">Geodia barretti</name>
    <name type="common">Barrett's horny sponge</name>
    <dbReference type="NCBI Taxonomy" id="519541"/>
    <lineage>
        <taxon>Eukaryota</taxon>
        <taxon>Metazoa</taxon>
        <taxon>Porifera</taxon>
        <taxon>Demospongiae</taxon>
        <taxon>Heteroscleromorpha</taxon>
        <taxon>Tetractinellida</taxon>
        <taxon>Astrophorina</taxon>
        <taxon>Geodiidae</taxon>
        <taxon>Geodia</taxon>
    </lineage>
</organism>
<dbReference type="EMBL" id="CASHTH010002751">
    <property type="protein sequence ID" value="CAI8034703.1"/>
    <property type="molecule type" value="Genomic_DNA"/>
</dbReference>
<dbReference type="Pfam" id="PF07534">
    <property type="entry name" value="TLD"/>
    <property type="match status" value="1"/>
</dbReference>
<feature type="domain" description="TLDc" evidence="11">
    <location>
        <begin position="251"/>
        <end position="419"/>
    </location>
</feature>
<dbReference type="PROSITE" id="PS51886">
    <property type="entry name" value="TLDC"/>
    <property type="match status" value="1"/>
</dbReference>
<evidence type="ECO:0000256" key="6">
    <source>
        <dbReference type="ARBA" id="ARBA00023228"/>
    </source>
</evidence>
<dbReference type="InterPro" id="IPR006571">
    <property type="entry name" value="TLDc_dom"/>
</dbReference>
<evidence type="ECO:0000259" key="11">
    <source>
        <dbReference type="PROSITE" id="PS51886"/>
    </source>
</evidence>
<evidence type="ECO:0000256" key="9">
    <source>
        <dbReference type="ARBA" id="ARBA00042134"/>
    </source>
</evidence>
<evidence type="ECO:0000256" key="5">
    <source>
        <dbReference type="ARBA" id="ARBA00023136"/>
    </source>
</evidence>
<accession>A0AA35WUW0</accession>
<keyword evidence="13" id="KW-1185">Reference proteome</keyword>
<reference evidence="12" key="1">
    <citation type="submission" date="2023-03" db="EMBL/GenBank/DDBJ databases">
        <authorList>
            <person name="Steffen K."/>
            <person name="Cardenas P."/>
        </authorList>
    </citation>
    <scope>NUCLEOTIDE SEQUENCE</scope>
</reference>
<sequence length="466" mass="49903">MGGGGSKQAQLERYGHLLSPRERHAVETTFTDIAGSPDASFLTQQQLNAYLTGLLYPPSTTDRVSRGIFLALGGGDKAGVDFPNFIQFASQLLRGSLTQRSQRLHILTSGHLDLLRETLQALLANLCDSSSPTSPWVLSSPQCLASLVDFLTKPLGDVGVAGGRSLTVGEVESWLASSVAVERILDVAFGTCFYNRTLTSSEDAPPEIAAHVGHPVRVDEEEGGGKLDTQRVLVPLLIPHATQRDPSPSSSLLSAAALLMINSFLPAEIRGQLYPLFLSSQHGKSFSTLCKGLVGSGPCLLVVRDYGGHVFGGFAAVSWQFGPQFTGSSECFLFSLHPNMAVYTVTGYNDHYMYLQQTAQTMPNGLGMGGQLEYCGLWLSAEFDSGHSKGRPHCTTYGSPSLSSSEEFSVDTVEVWHVGSPPPPPEQSDGAGQSILDKDKVAGHILEMAGKTRHSEGLREPPPDDN</sequence>
<protein>
    <recommendedName>
        <fullName evidence="7">MTOR-associated protein MEAK7</fullName>
    </recommendedName>
    <alternativeName>
        <fullName evidence="9">TBC/LysM-associated domain-containing protein 1</fullName>
    </alternativeName>
    <alternativeName>
        <fullName evidence="8">TLD domain-containing protein 1</fullName>
    </alternativeName>
</protein>
<dbReference type="SMART" id="SM00584">
    <property type="entry name" value="TLDc"/>
    <property type="match status" value="1"/>
</dbReference>
<evidence type="ECO:0000256" key="3">
    <source>
        <dbReference type="ARBA" id="ARBA00004496"/>
    </source>
</evidence>
<evidence type="ECO:0000313" key="13">
    <source>
        <dbReference type="Proteomes" id="UP001174909"/>
    </source>
</evidence>
<feature type="compositionally biased region" description="Basic and acidic residues" evidence="10">
    <location>
        <begin position="453"/>
        <end position="466"/>
    </location>
</feature>
<gene>
    <name evidence="12" type="ORF">GBAR_LOCUS19509</name>
</gene>
<comment type="caution">
    <text evidence="12">The sequence shown here is derived from an EMBL/GenBank/DDBJ whole genome shotgun (WGS) entry which is preliminary data.</text>
</comment>
<evidence type="ECO:0000256" key="4">
    <source>
        <dbReference type="ARBA" id="ARBA00022490"/>
    </source>
</evidence>
<dbReference type="GO" id="GO:0016020">
    <property type="term" value="C:membrane"/>
    <property type="evidence" value="ECO:0007669"/>
    <property type="project" value="UniProtKB-SubCell"/>
</dbReference>
<keyword evidence="4" id="KW-0963">Cytoplasm</keyword>
<dbReference type="PANTHER" id="PTHR23354">
    <property type="entry name" value="NUCLEOLAR PROTEIN 7/ESTROGEN RECEPTOR COACTIVATOR-RELATED"/>
    <property type="match status" value="1"/>
</dbReference>
<dbReference type="PANTHER" id="PTHR23354:SF131">
    <property type="entry name" value="MTOR-ASSOCIATED PROTEIN MEAK7"/>
    <property type="match status" value="1"/>
</dbReference>
<comment type="subcellular location">
    <subcellularLocation>
        <location evidence="3">Cytoplasm</location>
    </subcellularLocation>
    <subcellularLocation>
        <location evidence="2">Lysosome</location>
    </subcellularLocation>
    <subcellularLocation>
        <location evidence="1">Membrane</location>
    </subcellularLocation>
</comment>
<evidence type="ECO:0000313" key="12">
    <source>
        <dbReference type="EMBL" id="CAI8034703.1"/>
    </source>
</evidence>
<dbReference type="Proteomes" id="UP001174909">
    <property type="component" value="Unassembled WGS sequence"/>
</dbReference>
<evidence type="ECO:0000256" key="2">
    <source>
        <dbReference type="ARBA" id="ARBA00004371"/>
    </source>
</evidence>
<dbReference type="GO" id="GO:0005764">
    <property type="term" value="C:lysosome"/>
    <property type="evidence" value="ECO:0007669"/>
    <property type="project" value="UniProtKB-SubCell"/>
</dbReference>
<keyword evidence="5" id="KW-0472">Membrane</keyword>
<dbReference type="GO" id="GO:0005634">
    <property type="term" value="C:nucleus"/>
    <property type="evidence" value="ECO:0007669"/>
    <property type="project" value="TreeGrafter"/>
</dbReference>
<dbReference type="AlphaFoldDB" id="A0AA35WUW0"/>
<dbReference type="GO" id="GO:0006979">
    <property type="term" value="P:response to oxidative stress"/>
    <property type="evidence" value="ECO:0007669"/>
    <property type="project" value="TreeGrafter"/>
</dbReference>
<evidence type="ECO:0000256" key="10">
    <source>
        <dbReference type="SAM" id="MobiDB-lite"/>
    </source>
</evidence>
<name>A0AA35WUW0_GEOBA</name>
<proteinExistence type="predicted"/>
<keyword evidence="6" id="KW-0458">Lysosome</keyword>
<evidence type="ECO:0000256" key="7">
    <source>
        <dbReference type="ARBA" id="ARBA00039594"/>
    </source>
</evidence>
<feature type="region of interest" description="Disordered" evidence="10">
    <location>
        <begin position="418"/>
        <end position="466"/>
    </location>
</feature>
<evidence type="ECO:0000256" key="1">
    <source>
        <dbReference type="ARBA" id="ARBA00004370"/>
    </source>
</evidence>